<comment type="caution">
    <text evidence="3">The sequence shown here is derived from an EMBL/GenBank/DDBJ whole genome shotgun (WGS) entry which is preliminary data.</text>
</comment>
<dbReference type="GO" id="GO:0006310">
    <property type="term" value="P:DNA recombination"/>
    <property type="evidence" value="ECO:0007669"/>
    <property type="project" value="UniProtKB-KW"/>
</dbReference>
<feature type="domain" description="Tyr recombinase" evidence="2">
    <location>
        <begin position="1"/>
        <end position="90"/>
    </location>
</feature>
<evidence type="ECO:0000313" key="4">
    <source>
        <dbReference type="Proteomes" id="UP000319619"/>
    </source>
</evidence>
<evidence type="ECO:0000313" key="3">
    <source>
        <dbReference type="EMBL" id="TKJ36570.1"/>
    </source>
</evidence>
<dbReference type="SUPFAM" id="SSF56349">
    <property type="entry name" value="DNA breaking-rejoining enzymes"/>
    <property type="match status" value="1"/>
</dbReference>
<dbReference type="Pfam" id="PF00589">
    <property type="entry name" value="Phage_integrase"/>
    <property type="match status" value="1"/>
</dbReference>
<dbReference type="Gene3D" id="1.10.443.10">
    <property type="entry name" value="Intergrase catalytic core"/>
    <property type="match status" value="1"/>
</dbReference>
<accession>A0A532UNQ5</accession>
<dbReference type="PROSITE" id="PS51898">
    <property type="entry name" value="TYR_RECOMBINASE"/>
    <property type="match status" value="1"/>
</dbReference>
<evidence type="ECO:0000256" key="1">
    <source>
        <dbReference type="ARBA" id="ARBA00023172"/>
    </source>
</evidence>
<dbReference type="InterPro" id="IPR002104">
    <property type="entry name" value="Integrase_catalytic"/>
</dbReference>
<name>A0A532UNQ5_UNCL8</name>
<dbReference type="InterPro" id="IPR011010">
    <property type="entry name" value="DNA_brk_join_enz"/>
</dbReference>
<dbReference type="GO" id="GO:0015074">
    <property type="term" value="P:DNA integration"/>
    <property type="evidence" value="ECO:0007669"/>
    <property type="project" value="InterPro"/>
</dbReference>
<dbReference type="Proteomes" id="UP000319619">
    <property type="component" value="Unassembled WGS sequence"/>
</dbReference>
<protein>
    <recommendedName>
        <fullName evidence="2">Tyr recombinase domain-containing protein</fullName>
    </recommendedName>
</protein>
<dbReference type="EMBL" id="NJBN01000016">
    <property type="protein sequence ID" value="TKJ36570.1"/>
    <property type="molecule type" value="Genomic_DNA"/>
</dbReference>
<gene>
    <name evidence="3" type="ORF">CEE37_14925</name>
</gene>
<keyword evidence="1" id="KW-0233">DNA recombination</keyword>
<organism evidence="3 4">
    <name type="scientific">candidate division LCP-89 bacterium B3_LCP</name>
    <dbReference type="NCBI Taxonomy" id="2012998"/>
    <lineage>
        <taxon>Bacteria</taxon>
        <taxon>Pseudomonadati</taxon>
        <taxon>Bacteria division LCP-89</taxon>
    </lineage>
</organism>
<dbReference type="AlphaFoldDB" id="A0A532UNQ5"/>
<evidence type="ECO:0000259" key="2">
    <source>
        <dbReference type="PROSITE" id="PS51898"/>
    </source>
</evidence>
<dbReference type="GO" id="GO:0003677">
    <property type="term" value="F:DNA binding"/>
    <property type="evidence" value="ECO:0007669"/>
    <property type="project" value="InterPro"/>
</dbReference>
<proteinExistence type="predicted"/>
<dbReference type="InterPro" id="IPR013762">
    <property type="entry name" value="Integrase-like_cat_sf"/>
</dbReference>
<sequence length="96" mass="11078">MQIIMALDHSKPGLFNYTAGYISRRFKFYQRKAGLREELHLHYLRHACATTLANQGTPPHKIKDFLGHSTLQVTQIYLPTSDNDMREVPESLTYLA</sequence>
<reference evidence="3 4" key="1">
    <citation type="submission" date="2017-06" db="EMBL/GenBank/DDBJ databases">
        <title>Novel microbial phyla capable of carbon fixation and sulfur reduction in deep-sea sediments.</title>
        <authorList>
            <person name="Huang J."/>
            <person name="Baker B."/>
            <person name="Wang Y."/>
        </authorList>
    </citation>
    <scope>NUCLEOTIDE SEQUENCE [LARGE SCALE GENOMIC DNA]</scope>
    <source>
        <strain evidence="3">B3_LCP</strain>
    </source>
</reference>